<dbReference type="RefSeq" id="WP_093915754.1">
    <property type="nucleotide sequence ID" value="NZ_FPAJ01000002.1"/>
</dbReference>
<sequence length="353" mass="38794">MPIETFQLYTAGALNITGSTITLSGSYDDTTDVLLEIDDDDSVLEGDRFNNEDGNDSNQYGTLTDLSGTYISGGSSTSSSPTTVYSEFQYELSGSDGSTITLYYMEMDSDPNSNSGTGIFIGYLPSSPLVPGVTYTYSTANTVSGNSPEYEDIEGAICFTSNSYIKTDEAIVQICDLEPGMRIKTRDNGFQKLLWVYKRTISQYEMSENPSLKPVKITANAFGQGMPCRDMHLSQQHRVLHSDLGNEILFTESHLLVPAKGLINDTTITIDNEMSTVEYVHLLFDAHQIVYVDGIEAESFALGKWSYDSLTEEAREEINAIFPELSPDGMAQFKTAYPTLTVNETFALPRASA</sequence>
<evidence type="ECO:0000313" key="3">
    <source>
        <dbReference type="Proteomes" id="UP000199239"/>
    </source>
</evidence>
<evidence type="ECO:0000313" key="2">
    <source>
        <dbReference type="EMBL" id="SFS68556.1"/>
    </source>
</evidence>
<evidence type="ECO:0000259" key="1">
    <source>
        <dbReference type="Pfam" id="PF13403"/>
    </source>
</evidence>
<dbReference type="Proteomes" id="UP000199239">
    <property type="component" value="Unassembled WGS sequence"/>
</dbReference>
<dbReference type="OrthoDB" id="6305173at2"/>
<dbReference type="STRING" id="394264.SAMN04488040_1543"/>
<keyword evidence="3" id="KW-1185">Reference proteome</keyword>
<organism evidence="2 3">
    <name type="scientific">Sulfitobacter marinus</name>
    <dbReference type="NCBI Taxonomy" id="394264"/>
    <lineage>
        <taxon>Bacteria</taxon>
        <taxon>Pseudomonadati</taxon>
        <taxon>Pseudomonadota</taxon>
        <taxon>Alphaproteobacteria</taxon>
        <taxon>Rhodobacterales</taxon>
        <taxon>Roseobacteraceae</taxon>
        <taxon>Sulfitobacter</taxon>
    </lineage>
</organism>
<dbReference type="InterPro" id="IPR036844">
    <property type="entry name" value="Hint_dom_sf"/>
</dbReference>
<dbReference type="SUPFAM" id="SSF51294">
    <property type="entry name" value="Hedgehog/intein (Hint) domain"/>
    <property type="match status" value="1"/>
</dbReference>
<dbReference type="InterPro" id="IPR028992">
    <property type="entry name" value="Hedgehog/Intein_dom"/>
</dbReference>
<accession>A0A1I6RV63</accession>
<name>A0A1I6RV63_9RHOB</name>
<proteinExistence type="predicted"/>
<dbReference type="EMBL" id="FPAJ01000002">
    <property type="protein sequence ID" value="SFS68556.1"/>
    <property type="molecule type" value="Genomic_DNA"/>
</dbReference>
<dbReference type="AlphaFoldDB" id="A0A1I6RV63"/>
<gene>
    <name evidence="2" type="ORF">SAMN04488040_1543</name>
</gene>
<dbReference type="Pfam" id="PF13403">
    <property type="entry name" value="Hint_2"/>
    <property type="match status" value="1"/>
</dbReference>
<reference evidence="3" key="1">
    <citation type="submission" date="2016-10" db="EMBL/GenBank/DDBJ databases">
        <authorList>
            <person name="Varghese N."/>
            <person name="Submissions S."/>
        </authorList>
    </citation>
    <scope>NUCLEOTIDE SEQUENCE [LARGE SCALE GENOMIC DNA]</scope>
    <source>
        <strain evidence="3">DSM 23422</strain>
    </source>
</reference>
<protein>
    <submittedName>
        <fullName evidence="2">Hint domain-containing protein</fullName>
    </submittedName>
</protein>
<feature type="domain" description="Hedgehog/Intein (Hint)" evidence="1">
    <location>
        <begin position="157"/>
        <end position="303"/>
    </location>
</feature>